<keyword evidence="2" id="KW-1185">Reference proteome</keyword>
<proteinExistence type="predicted"/>
<accession>A0AAV1C503</accession>
<name>A0AAV1C503_OLDCO</name>
<dbReference type="Proteomes" id="UP001161247">
    <property type="component" value="Chromosome 1"/>
</dbReference>
<dbReference type="Gene3D" id="6.10.140.920">
    <property type="match status" value="1"/>
</dbReference>
<organism evidence="1 2">
    <name type="scientific">Oldenlandia corymbosa var. corymbosa</name>
    <dbReference type="NCBI Taxonomy" id="529605"/>
    <lineage>
        <taxon>Eukaryota</taxon>
        <taxon>Viridiplantae</taxon>
        <taxon>Streptophyta</taxon>
        <taxon>Embryophyta</taxon>
        <taxon>Tracheophyta</taxon>
        <taxon>Spermatophyta</taxon>
        <taxon>Magnoliopsida</taxon>
        <taxon>eudicotyledons</taxon>
        <taxon>Gunneridae</taxon>
        <taxon>Pentapetalae</taxon>
        <taxon>asterids</taxon>
        <taxon>lamiids</taxon>
        <taxon>Gentianales</taxon>
        <taxon>Rubiaceae</taxon>
        <taxon>Rubioideae</taxon>
        <taxon>Spermacoceae</taxon>
        <taxon>Hedyotis-Oldenlandia complex</taxon>
        <taxon>Oldenlandia</taxon>
    </lineage>
</organism>
<reference evidence="1" key="1">
    <citation type="submission" date="2023-03" db="EMBL/GenBank/DDBJ databases">
        <authorList>
            <person name="Julca I."/>
        </authorList>
    </citation>
    <scope>NUCLEOTIDE SEQUENCE</scope>
</reference>
<sequence>EEAHHRANIIMVNNEFEALQAQLHDAKKRSGKLAEIVEVTSKRYWWQVPINELNIEQRECLKFSYVELDKKVQLRATVPELFADSISFDNQNASGFGRANGFQSDKFFNNMGCSDE</sequence>
<evidence type="ECO:0000313" key="1">
    <source>
        <dbReference type="EMBL" id="CAI9090411.1"/>
    </source>
</evidence>
<protein>
    <submittedName>
        <fullName evidence="1">OLC1v1025175C1</fullName>
    </submittedName>
</protein>
<dbReference type="EMBL" id="OX459118">
    <property type="protein sequence ID" value="CAI9090411.1"/>
    <property type="molecule type" value="Genomic_DNA"/>
</dbReference>
<evidence type="ECO:0000313" key="2">
    <source>
        <dbReference type="Proteomes" id="UP001161247"/>
    </source>
</evidence>
<dbReference type="AlphaFoldDB" id="A0AAV1C503"/>
<gene>
    <name evidence="1" type="ORF">OLC1_LOCUS2577</name>
</gene>
<feature type="non-terminal residue" evidence="1">
    <location>
        <position position="1"/>
    </location>
</feature>